<keyword evidence="3" id="KW-1185">Reference proteome</keyword>
<dbReference type="EMBL" id="KB742659">
    <property type="protein sequence ID" value="EOB05861.1"/>
    <property type="molecule type" value="Genomic_DNA"/>
</dbReference>
<protein>
    <submittedName>
        <fullName evidence="2">Uncharacterized protein</fullName>
    </submittedName>
</protein>
<dbReference type="AlphaFoldDB" id="R0K6T0"/>
<organism evidence="2 3">
    <name type="scientific">Anas platyrhynchos</name>
    <name type="common">Mallard</name>
    <name type="synonym">Anas boschas</name>
    <dbReference type="NCBI Taxonomy" id="8839"/>
    <lineage>
        <taxon>Eukaryota</taxon>
        <taxon>Metazoa</taxon>
        <taxon>Chordata</taxon>
        <taxon>Craniata</taxon>
        <taxon>Vertebrata</taxon>
        <taxon>Euteleostomi</taxon>
        <taxon>Archelosauria</taxon>
        <taxon>Archosauria</taxon>
        <taxon>Dinosauria</taxon>
        <taxon>Saurischia</taxon>
        <taxon>Theropoda</taxon>
        <taxon>Coelurosauria</taxon>
        <taxon>Aves</taxon>
        <taxon>Neognathae</taxon>
        <taxon>Galloanserae</taxon>
        <taxon>Anseriformes</taxon>
        <taxon>Anatidae</taxon>
        <taxon>Anatinae</taxon>
        <taxon>Anas</taxon>
    </lineage>
</organism>
<reference evidence="3" key="1">
    <citation type="journal article" date="2013" name="Nat. Genet.">
        <title>The duck genome and transcriptome provide insight into an avian influenza virus reservoir species.</title>
        <authorList>
            <person name="Huang Y."/>
            <person name="Li Y."/>
            <person name="Burt D.W."/>
            <person name="Chen H."/>
            <person name="Zhang Y."/>
            <person name="Qian W."/>
            <person name="Kim H."/>
            <person name="Gan S."/>
            <person name="Zhao Y."/>
            <person name="Li J."/>
            <person name="Yi K."/>
            <person name="Feng H."/>
            <person name="Zhu P."/>
            <person name="Li B."/>
            <person name="Liu Q."/>
            <person name="Fairley S."/>
            <person name="Magor K.E."/>
            <person name="Du Z."/>
            <person name="Hu X."/>
            <person name="Goodman L."/>
            <person name="Tafer H."/>
            <person name="Vignal A."/>
            <person name="Lee T."/>
            <person name="Kim K.W."/>
            <person name="Sheng Z."/>
            <person name="An Y."/>
            <person name="Searle S."/>
            <person name="Herrero J."/>
            <person name="Groenen M.A."/>
            <person name="Crooijmans R.P."/>
            <person name="Faraut T."/>
            <person name="Cai Q."/>
            <person name="Webster R.G."/>
            <person name="Aldridge J.R."/>
            <person name="Warren W.C."/>
            <person name="Bartschat S."/>
            <person name="Kehr S."/>
            <person name="Marz M."/>
            <person name="Stadler P.F."/>
            <person name="Smith J."/>
            <person name="Kraus R.H."/>
            <person name="Zhao Y."/>
            <person name="Ren L."/>
            <person name="Fei J."/>
            <person name="Morisson M."/>
            <person name="Kaiser P."/>
            <person name="Griffin D.K."/>
            <person name="Rao M."/>
            <person name="Pitel F."/>
            <person name="Wang J."/>
            <person name="Li N."/>
        </authorList>
    </citation>
    <scope>NUCLEOTIDE SEQUENCE [LARGE SCALE GENOMIC DNA]</scope>
</reference>
<evidence type="ECO:0000256" key="1">
    <source>
        <dbReference type="SAM" id="MobiDB-lite"/>
    </source>
</evidence>
<accession>R0K6T0</accession>
<evidence type="ECO:0000313" key="3">
    <source>
        <dbReference type="Proteomes" id="UP000296049"/>
    </source>
</evidence>
<evidence type="ECO:0000313" key="2">
    <source>
        <dbReference type="EMBL" id="EOB05861.1"/>
    </source>
</evidence>
<name>R0K6T0_ANAPL</name>
<proteinExistence type="predicted"/>
<feature type="region of interest" description="Disordered" evidence="1">
    <location>
        <begin position="126"/>
        <end position="152"/>
    </location>
</feature>
<sequence>MELCEGAPRGCEGIMEARNPPEATAVKKALRQGRVHADDLRTAFKTAPRCQSAVRAVHCSVRLCPQISSICSLQASESFCQSDEEHTASIWLSVAAIVCSKAHTPRREIEEIRNSLWANAKPRIRGTRNDDSACMIKSKDQKGKTNDETSFSEWKMEKTLNTTQHRQAATSISSEVSTVLLPMSLQKKLLAPDIRQQANLFLPRKPSSDGPEHSSPTGTRHNKEKI</sequence>
<dbReference type="Proteomes" id="UP000296049">
    <property type="component" value="Unassembled WGS sequence"/>
</dbReference>
<feature type="compositionally biased region" description="Basic and acidic residues" evidence="1">
    <location>
        <begin position="127"/>
        <end position="147"/>
    </location>
</feature>
<gene>
    <name evidence="2" type="ORF">Anapl_01192</name>
</gene>
<feature type="region of interest" description="Disordered" evidence="1">
    <location>
        <begin position="197"/>
        <end position="226"/>
    </location>
</feature>